<reference evidence="1" key="2">
    <citation type="submission" date="2014-07" db="EMBL/GenBank/DDBJ databases">
        <authorList>
            <person name="Hull J."/>
        </authorList>
    </citation>
    <scope>NUCLEOTIDE SEQUENCE</scope>
</reference>
<dbReference type="AlphaFoldDB" id="A0A0A9Y7X0"/>
<keyword evidence="1" id="KW-0282">Flagellum</keyword>
<sequence>RNEFENVNSSRLSRINYTGWGKTNSAVLKGYKKKRRNLEKCGRFYLIQYFTPFVYSSFKDYISKMMAFSSNALMEAISETFDSLLAHIDGNGDFLSNSCLQLFQSVRTMFKNLAICARRPSKVSEIAPISAPLLKATIPPMQSPKIEQTNGVKH</sequence>
<reference evidence="1" key="1">
    <citation type="journal article" date="2014" name="PLoS ONE">
        <title>Transcriptome-Based Identification of ABC Transporters in the Western Tarnished Plant Bug Lygus hesperus.</title>
        <authorList>
            <person name="Hull J.J."/>
            <person name="Chaney K."/>
            <person name="Geib S.M."/>
            <person name="Fabrick J.A."/>
            <person name="Brent C.S."/>
            <person name="Walsh D."/>
            <person name="Lavine L.C."/>
        </authorList>
    </citation>
    <scope>NUCLEOTIDE SEQUENCE</scope>
</reference>
<protein>
    <submittedName>
        <fullName evidence="1">Flagellar P-ring protein</fullName>
    </submittedName>
</protein>
<gene>
    <name evidence="1" type="primary">flgI_3</name>
    <name evidence="1" type="ORF">CM83_37273</name>
</gene>
<keyword evidence="1" id="KW-0969">Cilium</keyword>
<evidence type="ECO:0000313" key="1">
    <source>
        <dbReference type="EMBL" id="JAG29152.1"/>
    </source>
</evidence>
<dbReference type="EMBL" id="GBHO01014452">
    <property type="protein sequence ID" value="JAG29152.1"/>
    <property type="molecule type" value="Transcribed_RNA"/>
</dbReference>
<keyword evidence="1" id="KW-0966">Cell projection</keyword>
<organism evidence="1">
    <name type="scientific">Lygus hesperus</name>
    <name type="common">Western plant bug</name>
    <dbReference type="NCBI Taxonomy" id="30085"/>
    <lineage>
        <taxon>Eukaryota</taxon>
        <taxon>Metazoa</taxon>
        <taxon>Ecdysozoa</taxon>
        <taxon>Arthropoda</taxon>
        <taxon>Hexapoda</taxon>
        <taxon>Insecta</taxon>
        <taxon>Pterygota</taxon>
        <taxon>Neoptera</taxon>
        <taxon>Paraneoptera</taxon>
        <taxon>Hemiptera</taxon>
        <taxon>Heteroptera</taxon>
        <taxon>Panheteroptera</taxon>
        <taxon>Cimicomorpha</taxon>
        <taxon>Miridae</taxon>
        <taxon>Mirini</taxon>
        <taxon>Lygus</taxon>
    </lineage>
</organism>
<feature type="non-terminal residue" evidence="1">
    <location>
        <position position="1"/>
    </location>
</feature>
<proteinExistence type="predicted"/>
<accession>A0A0A9Y7X0</accession>
<name>A0A0A9Y7X0_LYGHE</name>